<sequence>MPKSSKNRKHARKAKAKAKNKTKTKAGYVSASAQAMLASLEATITHNRAQLRQVLTNIVPTLILKSIQYKTFINSVSTSYEYNVKHIPIVLLRLIAQIRTVLERVNHLLRFHNEPAFLEAELARHGFSDIVTFIDLTLTNMEDIEDKMRRHTQNALDDYKGAQLGVEIRPAIRNNTNRNTDAIVRPPRTTRARALTRRTRSF</sequence>
<accession>A0A6C0D5Y9</accession>
<evidence type="ECO:0000313" key="2">
    <source>
        <dbReference type="EMBL" id="QHT11534.1"/>
    </source>
</evidence>
<proteinExistence type="predicted"/>
<reference evidence="2" key="1">
    <citation type="journal article" date="2020" name="Nature">
        <title>Giant virus diversity and host interactions through global metagenomics.</title>
        <authorList>
            <person name="Schulz F."/>
            <person name="Roux S."/>
            <person name="Paez-Espino D."/>
            <person name="Jungbluth S."/>
            <person name="Walsh D.A."/>
            <person name="Denef V.J."/>
            <person name="McMahon K.D."/>
            <person name="Konstantinidis K.T."/>
            <person name="Eloe-Fadrosh E.A."/>
            <person name="Kyrpides N.C."/>
            <person name="Woyke T."/>
        </authorList>
    </citation>
    <scope>NUCLEOTIDE SEQUENCE</scope>
    <source>
        <strain evidence="2">GVMAG-M-3300023174-116</strain>
    </source>
</reference>
<dbReference type="AlphaFoldDB" id="A0A6C0D5Y9"/>
<organism evidence="2">
    <name type="scientific">viral metagenome</name>
    <dbReference type="NCBI Taxonomy" id="1070528"/>
    <lineage>
        <taxon>unclassified sequences</taxon>
        <taxon>metagenomes</taxon>
        <taxon>organismal metagenomes</taxon>
    </lineage>
</organism>
<dbReference type="EMBL" id="MN739535">
    <property type="protein sequence ID" value="QHT11534.1"/>
    <property type="molecule type" value="Genomic_DNA"/>
</dbReference>
<feature type="region of interest" description="Disordered" evidence="1">
    <location>
        <begin position="1"/>
        <end position="23"/>
    </location>
</feature>
<evidence type="ECO:0000256" key="1">
    <source>
        <dbReference type="SAM" id="MobiDB-lite"/>
    </source>
</evidence>
<name>A0A6C0D5Y9_9ZZZZ</name>
<protein>
    <submittedName>
        <fullName evidence="2">Uncharacterized protein</fullName>
    </submittedName>
</protein>